<evidence type="ECO:0000256" key="1">
    <source>
        <dbReference type="SAM" id="Phobius"/>
    </source>
</evidence>
<dbReference type="PANTHER" id="PTHR22943">
    <property type="entry name" value="7-TRANSMEMBRANE DOMAIN RECEPTOR C.ELEGANS"/>
    <property type="match status" value="1"/>
</dbReference>
<dbReference type="GO" id="GO:0042048">
    <property type="term" value="P:olfactory behavior"/>
    <property type="evidence" value="ECO:0007669"/>
    <property type="project" value="TreeGrafter"/>
</dbReference>
<name>A0A9P1N129_9PELO</name>
<reference evidence="3" key="1">
    <citation type="submission" date="2022-11" db="EMBL/GenBank/DDBJ databases">
        <authorList>
            <person name="Kikuchi T."/>
        </authorList>
    </citation>
    <scope>NUCLEOTIDE SEQUENCE</scope>
    <source>
        <strain evidence="3">PS1010</strain>
    </source>
</reference>
<dbReference type="EMBL" id="CANHGI010000002">
    <property type="protein sequence ID" value="CAI5443816.1"/>
    <property type="molecule type" value="Genomic_DNA"/>
</dbReference>
<dbReference type="Pfam" id="PF10326">
    <property type="entry name" value="7TM_GPCR_Str"/>
    <property type="match status" value="1"/>
</dbReference>
<dbReference type="Proteomes" id="UP001152747">
    <property type="component" value="Unassembled WGS sequence"/>
</dbReference>
<organism evidence="3 4">
    <name type="scientific">Caenorhabditis angaria</name>
    <dbReference type="NCBI Taxonomy" id="860376"/>
    <lineage>
        <taxon>Eukaryota</taxon>
        <taxon>Metazoa</taxon>
        <taxon>Ecdysozoa</taxon>
        <taxon>Nematoda</taxon>
        <taxon>Chromadorea</taxon>
        <taxon>Rhabditida</taxon>
        <taxon>Rhabditina</taxon>
        <taxon>Rhabditomorpha</taxon>
        <taxon>Rhabditoidea</taxon>
        <taxon>Rhabditidae</taxon>
        <taxon>Peloderinae</taxon>
        <taxon>Caenorhabditis</taxon>
    </lineage>
</organism>
<evidence type="ECO:0000256" key="2">
    <source>
        <dbReference type="SAM" id="SignalP"/>
    </source>
</evidence>
<feature type="signal peptide" evidence="2">
    <location>
        <begin position="1"/>
        <end position="20"/>
    </location>
</feature>
<dbReference type="PANTHER" id="PTHR22943:SF248">
    <property type="entry name" value="SEVEN TM RECEPTOR"/>
    <property type="match status" value="1"/>
</dbReference>
<feature type="transmembrane region" description="Helical" evidence="1">
    <location>
        <begin position="136"/>
        <end position="169"/>
    </location>
</feature>
<protein>
    <submittedName>
        <fullName evidence="3">Uncharacterized protein</fullName>
    </submittedName>
</protein>
<keyword evidence="1" id="KW-1133">Transmembrane helix</keyword>
<evidence type="ECO:0000313" key="3">
    <source>
        <dbReference type="EMBL" id="CAI5443816.1"/>
    </source>
</evidence>
<feature type="chain" id="PRO_5040113589" evidence="2">
    <location>
        <begin position="21"/>
        <end position="276"/>
    </location>
</feature>
<feature type="transmembrane region" description="Helical" evidence="1">
    <location>
        <begin position="190"/>
        <end position="217"/>
    </location>
</feature>
<accession>A0A9P1N129</accession>
<dbReference type="OrthoDB" id="5859135at2759"/>
<comment type="caution">
    <text evidence="3">The sequence shown here is derived from an EMBL/GenBank/DDBJ whole genome shotgun (WGS) entry which is preliminary data.</text>
</comment>
<keyword evidence="1" id="KW-0812">Transmembrane</keyword>
<dbReference type="GO" id="GO:0005886">
    <property type="term" value="C:plasma membrane"/>
    <property type="evidence" value="ECO:0007669"/>
    <property type="project" value="TreeGrafter"/>
</dbReference>
<dbReference type="AlphaFoldDB" id="A0A9P1N129"/>
<sequence length="276" mass="31360">MQFFAIFLLICTTFIAVSEANQYVCDSESHRYFKMMYKTLTEIKEAVVEINHSLAALNNREHSKILRTFDDSRIILWILSPIIFGTIWQIIIYNNMKPTQETREVLKPIFLAKMNLSIDNVVYIGATFYAPKTGGIVISTLVLVAFIMLVSIFSFAIIISIAWRTFVDLRRSMMKRSTSTSSSKLQTQTFYALVSQTCIPILLMHFPCLTVMIAAIFDCDLASSVSICAITFAIFPAIDPLPVMLIIQNYREFLMGCFGCKKSRSLEVSSNNRSRV</sequence>
<keyword evidence="4" id="KW-1185">Reference proteome</keyword>
<feature type="transmembrane region" description="Helical" evidence="1">
    <location>
        <begin position="105"/>
        <end position="130"/>
    </location>
</feature>
<feature type="transmembrane region" description="Helical" evidence="1">
    <location>
        <begin position="223"/>
        <end position="247"/>
    </location>
</feature>
<dbReference type="GO" id="GO:0038022">
    <property type="term" value="F:G protein-coupled olfactory receptor activity"/>
    <property type="evidence" value="ECO:0007669"/>
    <property type="project" value="TreeGrafter"/>
</dbReference>
<keyword evidence="1" id="KW-0472">Membrane</keyword>
<gene>
    <name evidence="3" type="ORF">CAMP_LOCUS6453</name>
</gene>
<keyword evidence="2" id="KW-0732">Signal</keyword>
<evidence type="ECO:0000313" key="4">
    <source>
        <dbReference type="Proteomes" id="UP001152747"/>
    </source>
</evidence>
<proteinExistence type="predicted"/>
<dbReference type="SUPFAM" id="SSF81321">
    <property type="entry name" value="Family A G protein-coupled receptor-like"/>
    <property type="match status" value="1"/>
</dbReference>
<feature type="transmembrane region" description="Helical" evidence="1">
    <location>
        <begin position="74"/>
        <end position="93"/>
    </location>
</feature>
<dbReference type="InterPro" id="IPR019428">
    <property type="entry name" value="7TM_GPCR_serpentine_rcpt_Str"/>
</dbReference>